<proteinExistence type="predicted"/>
<dbReference type="EnsemblMetazoa" id="CapteT192307">
    <property type="protein sequence ID" value="CapteP192307"/>
    <property type="gene ID" value="CapteG192307"/>
</dbReference>
<evidence type="ECO:0000313" key="4">
    <source>
        <dbReference type="Proteomes" id="UP000014760"/>
    </source>
</evidence>
<protein>
    <submittedName>
        <fullName evidence="2 3">Uncharacterized protein</fullName>
    </submittedName>
</protein>
<reference evidence="4" key="1">
    <citation type="submission" date="2012-12" db="EMBL/GenBank/DDBJ databases">
        <authorList>
            <person name="Hellsten U."/>
            <person name="Grimwood J."/>
            <person name="Chapman J.A."/>
            <person name="Shapiro H."/>
            <person name="Aerts A."/>
            <person name="Otillar R.P."/>
            <person name="Terry A.Y."/>
            <person name="Boore J.L."/>
            <person name="Simakov O."/>
            <person name="Marletaz F."/>
            <person name="Cho S.-J."/>
            <person name="Edsinger-Gonzales E."/>
            <person name="Havlak P."/>
            <person name="Kuo D.-H."/>
            <person name="Larsson T."/>
            <person name="Lv J."/>
            <person name="Arendt D."/>
            <person name="Savage R."/>
            <person name="Osoegawa K."/>
            <person name="de Jong P."/>
            <person name="Lindberg D.R."/>
            <person name="Seaver E.C."/>
            <person name="Weisblat D.A."/>
            <person name="Putnam N.H."/>
            <person name="Grigoriev I.V."/>
            <person name="Rokhsar D.S."/>
        </authorList>
    </citation>
    <scope>NUCLEOTIDE SEQUENCE</scope>
    <source>
        <strain evidence="4">I ESC-2004</strain>
    </source>
</reference>
<feature type="compositionally biased region" description="Low complexity" evidence="1">
    <location>
        <begin position="59"/>
        <end position="76"/>
    </location>
</feature>
<reference evidence="3" key="3">
    <citation type="submission" date="2015-06" db="UniProtKB">
        <authorList>
            <consortium name="EnsemblMetazoa"/>
        </authorList>
    </citation>
    <scope>IDENTIFICATION</scope>
</reference>
<feature type="compositionally biased region" description="Low complexity" evidence="1">
    <location>
        <begin position="201"/>
        <end position="214"/>
    </location>
</feature>
<sequence length="260" mass="28352">MAPIQSPVAVNHLFIGRRAVTNVKKNRAVVEGPNIAPLFSAPNFLSLQPKKSARPRNCSSDSYGSSTSSRMHSSGSDTYEAESDYTHVDSDTDIASMIEGDFSDAESGRKTPTEEDSAPFEANNNSLNKTPAKKPDQLPLNTITINDESVTPTRTNGVQAGIEIRKSPSSPEKATDEYVAHLTYKTQKHTLTDRLSPHSPPSSDSEGSRSRVFSPFVSQMMSRRRAQNGLKLGLYSADTVAKSEGRHPVNNLHPNSKPRK</sequence>
<dbReference type="EMBL" id="KB302232">
    <property type="protein sequence ID" value="ELU04512.1"/>
    <property type="molecule type" value="Genomic_DNA"/>
</dbReference>
<feature type="region of interest" description="Disordered" evidence="1">
    <location>
        <begin position="239"/>
        <end position="260"/>
    </location>
</feature>
<gene>
    <name evidence="2" type="ORF">CAPTEDRAFT_192307</name>
</gene>
<evidence type="ECO:0000313" key="2">
    <source>
        <dbReference type="EMBL" id="ELU04512.1"/>
    </source>
</evidence>
<keyword evidence="4" id="KW-1185">Reference proteome</keyword>
<reference evidence="2 4" key="2">
    <citation type="journal article" date="2013" name="Nature">
        <title>Insights into bilaterian evolution from three spiralian genomes.</title>
        <authorList>
            <person name="Simakov O."/>
            <person name="Marletaz F."/>
            <person name="Cho S.J."/>
            <person name="Edsinger-Gonzales E."/>
            <person name="Havlak P."/>
            <person name="Hellsten U."/>
            <person name="Kuo D.H."/>
            <person name="Larsson T."/>
            <person name="Lv J."/>
            <person name="Arendt D."/>
            <person name="Savage R."/>
            <person name="Osoegawa K."/>
            <person name="de Jong P."/>
            <person name="Grimwood J."/>
            <person name="Chapman J.A."/>
            <person name="Shapiro H."/>
            <person name="Aerts A."/>
            <person name="Otillar R.P."/>
            <person name="Terry A.Y."/>
            <person name="Boore J.L."/>
            <person name="Grigoriev I.V."/>
            <person name="Lindberg D.R."/>
            <person name="Seaver E.C."/>
            <person name="Weisblat D.A."/>
            <person name="Putnam N.H."/>
            <person name="Rokhsar D.S."/>
        </authorList>
    </citation>
    <scope>NUCLEOTIDE SEQUENCE</scope>
    <source>
        <strain evidence="2 4">I ESC-2004</strain>
    </source>
</reference>
<dbReference type="HOGENOM" id="CLU_1070581_0_0_1"/>
<accession>R7UMN6</accession>
<evidence type="ECO:0000313" key="3">
    <source>
        <dbReference type="EnsemblMetazoa" id="CapteP192307"/>
    </source>
</evidence>
<dbReference type="EMBL" id="AMQN01023918">
    <property type="status" value="NOT_ANNOTATED_CDS"/>
    <property type="molecule type" value="Genomic_DNA"/>
</dbReference>
<name>R7UMN6_CAPTE</name>
<organism evidence="2">
    <name type="scientific">Capitella teleta</name>
    <name type="common">Polychaete worm</name>
    <dbReference type="NCBI Taxonomy" id="283909"/>
    <lineage>
        <taxon>Eukaryota</taxon>
        <taxon>Metazoa</taxon>
        <taxon>Spiralia</taxon>
        <taxon>Lophotrochozoa</taxon>
        <taxon>Annelida</taxon>
        <taxon>Polychaeta</taxon>
        <taxon>Sedentaria</taxon>
        <taxon>Scolecida</taxon>
        <taxon>Capitellidae</taxon>
        <taxon>Capitella</taxon>
    </lineage>
</organism>
<dbReference type="AlphaFoldDB" id="R7UMN6"/>
<feature type="region of interest" description="Disordered" evidence="1">
    <location>
        <begin position="103"/>
        <end position="139"/>
    </location>
</feature>
<evidence type="ECO:0000256" key="1">
    <source>
        <dbReference type="SAM" id="MobiDB-lite"/>
    </source>
</evidence>
<feature type="region of interest" description="Disordered" evidence="1">
    <location>
        <begin position="188"/>
        <end position="214"/>
    </location>
</feature>
<feature type="region of interest" description="Disordered" evidence="1">
    <location>
        <begin position="49"/>
        <end position="90"/>
    </location>
</feature>
<dbReference type="Proteomes" id="UP000014760">
    <property type="component" value="Unassembled WGS sequence"/>
</dbReference>